<dbReference type="EMBL" id="KZ613477">
    <property type="protein sequence ID" value="PMD22627.1"/>
    <property type="molecule type" value="Genomic_DNA"/>
</dbReference>
<keyword evidence="2" id="KW-1185">Reference proteome</keyword>
<dbReference type="AlphaFoldDB" id="A0A2J6Q8L9"/>
<gene>
    <name evidence="1" type="ORF">NA56DRAFT_644816</name>
</gene>
<name>A0A2J6Q8L9_9HELO</name>
<accession>A0A2J6Q8L9</accession>
<evidence type="ECO:0000313" key="2">
    <source>
        <dbReference type="Proteomes" id="UP000235672"/>
    </source>
</evidence>
<protein>
    <submittedName>
        <fullName evidence="1">Uncharacterized protein</fullName>
    </submittedName>
</protein>
<reference evidence="1 2" key="1">
    <citation type="submission" date="2016-05" db="EMBL/GenBank/DDBJ databases">
        <title>A degradative enzymes factory behind the ericoid mycorrhizal symbiosis.</title>
        <authorList>
            <consortium name="DOE Joint Genome Institute"/>
            <person name="Martino E."/>
            <person name="Morin E."/>
            <person name="Grelet G."/>
            <person name="Kuo A."/>
            <person name="Kohler A."/>
            <person name="Daghino S."/>
            <person name="Barry K."/>
            <person name="Choi C."/>
            <person name="Cichocki N."/>
            <person name="Clum A."/>
            <person name="Copeland A."/>
            <person name="Hainaut M."/>
            <person name="Haridas S."/>
            <person name="Labutti K."/>
            <person name="Lindquist E."/>
            <person name="Lipzen A."/>
            <person name="Khouja H.-R."/>
            <person name="Murat C."/>
            <person name="Ohm R."/>
            <person name="Olson A."/>
            <person name="Spatafora J."/>
            <person name="Veneault-Fourrey C."/>
            <person name="Henrissat B."/>
            <person name="Grigoriev I."/>
            <person name="Martin F."/>
            <person name="Perotto S."/>
        </authorList>
    </citation>
    <scope>NUCLEOTIDE SEQUENCE [LARGE SCALE GENOMIC DNA]</scope>
    <source>
        <strain evidence="1 2">UAMH 7357</strain>
    </source>
</reference>
<dbReference type="Proteomes" id="UP000235672">
    <property type="component" value="Unassembled WGS sequence"/>
</dbReference>
<evidence type="ECO:0000313" key="1">
    <source>
        <dbReference type="EMBL" id="PMD22627.1"/>
    </source>
</evidence>
<sequence>MSLDLTLFLNASCTDPNFSEVTCNALSENSRFLSSFFFASIAFVEPNASEVEEEEGGRVGMDMLSLQCIWNDIASGAMPCVPHAEVCCLRRSQANALNNPQRLFIDLHDHPSLLQGSPDGHLSLHAHPPIERAAESLFGLFGEAPPCTLSSHFHYYSSTTSSNPPSRARLQAIAPILRNIFQIRYSK</sequence>
<organism evidence="1 2">
    <name type="scientific">Hyaloscypha hepaticicola</name>
    <dbReference type="NCBI Taxonomy" id="2082293"/>
    <lineage>
        <taxon>Eukaryota</taxon>
        <taxon>Fungi</taxon>
        <taxon>Dikarya</taxon>
        <taxon>Ascomycota</taxon>
        <taxon>Pezizomycotina</taxon>
        <taxon>Leotiomycetes</taxon>
        <taxon>Helotiales</taxon>
        <taxon>Hyaloscyphaceae</taxon>
        <taxon>Hyaloscypha</taxon>
    </lineage>
</organism>
<proteinExistence type="predicted"/>